<feature type="active site" description="Charge relay system" evidence="10">
    <location>
        <position position="380"/>
    </location>
</feature>
<feature type="active site" description="Charge relay system" evidence="10">
    <location>
        <position position="348"/>
    </location>
</feature>
<evidence type="ECO:0000256" key="6">
    <source>
        <dbReference type="ARBA" id="ARBA00023098"/>
    </source>
</evidence>
<keyword evidence="14" id="KW-1185">Reference proteome</keyword>
<dbReference type="PROSITE" id="PS51257">
    <property type="entry name" value="PROKAR_LIPOPROTEIN"/>
    <property type="match status" value="1"/>
</dbReference>
<keyword evidence="5 9" id="KW-0442">Lipid degradation</keyword>
<dbReference type="FunFam" id="3.40.50.1820:FF:000021">
    <property type="entry name" value="Lipase"/>
    <property type="match status" value="1"/>
</dbReference>
<dbReference type="Pfam" id="PF04083">
    <property type="entry name" value="Abhydro_lipase"/>
    <property type="match status" value="1"/>
</dbReference>
<dbReference type="AlphaFoldDB" id="A0AAD4RBN5"/>
<dbReference type="GO" id="GO:0016788">
    <property type="term" value="F:hydrolase activity, acting on ester bonds"/>
    <property type="evidence" value="ECO:0007669"/>
    <property type="project" value="InterPro"/>
</dbReference>
<evidence type="ECO:0000256" key="5">
    <source>
        <dbReference type="ARBA" id="ARBA00022963"/>
    </source>
</evidence>
<sequence length="423" mass="48536">MTSLKLFTLIISFSASISAACFPHLPEEDMNVPEIIEYYGYPIETHEVTTKDGYILHMHRIPFGIKGNSSTNPISNEPRPVFFLQHGLLASSADWVTNLPNQSAGFVLADSGFDVWMGNVRGNFYSSTHVNYSTSDHRYWQFTWDEMSEHDLTSMIDAVLDITKQSSLYYMGHSQGTEIMFAKLASEPKFAQKIHKFFALAPVSTVGHIEGLLAWLGKYLGNLMWLVKKLFGTRDFLPHNWLSGIFATILCGPKWTNPLCFNVLFQIGGPESKQFNQTRLMVYMHHTPAGTSTWNILHWAQMYRSKTLQKFDFGSKEDNMKHYGAIAPPLYNLSLVNVPTYLYYSESDWLADAQDVRESLLSVVPKEFIKLSKNLPHFNHFDFLWGLKAHDEIYTEIINITRQHHTNRMRLLNSQNKGTNNRE</sequence>
<evidence type="ECO:0000256" key="7">
    <source>
        <dbReference type="ARBA" id="ARBA00023180"/>
    </source>
</evidence>
<feature type="signal peptide" evidence="11">
    <location>
        <begin position="1"/>
        <end position="19"/>
    </location>
</feature>
<dbReference type="EMBL" id="JAKKPZ010000003">
    <property type="protein sequence ID" value="KAI1723834.1"/>
    <property type="molecule type" value="Genomic_DNA"/>
</dbReference>
<evidence type="ECO:0000256" key="3">
    <source>
        <dbReference type="ARBA" id="ARBA00022729"/>
    </source>
</evidence>
<evidence type="ECO:0000313" key="14">
    <source>
        <dbReference type="Proteomes" id="UP001201812"/>
    </source>
</evidence>
<gene>
    <name evidence="13" type="ORF">DdX_04011</name>
</gene>
<evidence type="ECO:0000256" key="1">
    <source>
        <dbReference type="ARBA" id="ARBA00004227"/>
    </source>
</evidence>
<comment type="caution">
    <text evidence="13">The sequence shown here is derived from an EMBL/GenBank/DDBJ whole genome shotgun (WGS) entry which is preliminary data.</text>
</comment>
<comment type="similarity">
    <text evidence="2 9">Belongs to the AB hydrolase superfamily. Lipase family.</text>
</comment>
<dbReference type="PIRSF" id="PIRSF000862">
    <property type="entry name" value="Steryl_ester_lip"/>
    <property type="match status" value="1"/>
</dbReference>
<feature type="domain" description="Partial AB-hydrolase lipase" evidence="12">
    <location>
        <begin position="32"/>
        <end position="99"/>
    </location>
</feature>
<dbReference type="InterPro" id="IPR029058">
    <property type="entry name" value="AB_hydrolase_fold"/>
</dbReference>
<dbReference type="Proteomes" id="UP001201812">
    <property type="component" value="Unassembled WGS sequence"/>
</dbReference>
<dbReference type="Gene3D" id="3.40.50.1820">
    <property type="entry name" value="alpha/beta hydrolase"/>
    <property type="match status" value="1"/>
</dbReference>
<evidence type="ECO:0000256" key="10">
    <source>
        <dbReference type="PIRSR" id="PIRSR000862-1"/>
    </source>
</evidence>
<organism evidence="13 14">
    <name type="scientific">Ditylenchus destructor</name>
    <dbReference type="NCBI Taxonomy" id="166010"/>
    <lineage>
        <taxon>Eukaryota</taxon>
        <taxon>Metazoa</taxon>
        <taxon>Ecdysozoa</taxon>
        <taxon>Nematoda</taxon>
        <taxon>Chromadorea</taxon>
        <taxon>Rhabditida</taxon>
        <taxon>Tylenchina</taxon>
        <taxon>Tylenchomorpha</taxon>
        <taxon>Sphaerularioidea</taxon>
        <taxon>Anguinidae</taxon>
        <taxon>Anguininae</taxon>
        <taxon>Ditylenchus</taxon>
    </lineage>
</organism>
<keyword evidence="8" id="KW-0458">Lysosome</keyword>
<dbReference type="SUPFAM" id="SSF53474">
    <property type="entry name" value="alpha/beta-Hydrolases"/>
    <property type="match status" value="1"/>
</dbReference>
<evidence type="ECO:0000313" key="13">
    <source>
        <dbReference type="EMBL" id="KAI1723834.1"/>
    </source>
</evidence>
<reference evidence="13" key="1">
    <citation type="submission" date="2022-01" db="EMBL/GenBank/DDBJ databases">
        <title>Genome Sequence Resource for Two Populations of Ditylenchus destructor, the Migratory Endoparasitic Phytonematode.</title>
        <authorList>
            <person name="Zhang H."/>
            <person name="Lin R."/>
            <person name="Xie B."/>
        </authorList>
    </citation>
    <scope>NUCLEOTIDE SEQUENCE</scope>
    <source>
        <strain evidence="13">BazhouSP</strain>
    </source>
</reference>
<proteinExistence type="inferred from homology"/>
<dbReference type="GO" id="GO:0043202">
    <property type="term" value="C:lysosomal lumen"/>
    <property type="evidence" value="ECO:0007669"/>
    <property type="project" value="UniProtKB-SubCell"/>
</dbReference>
<keyword evidence="7" id="KW-0325">Glycoprotein</keyword>
<keyword evidence="6" id="KW-0443">Lipid metabolism</keyword>
<feature type="chain" id="PRO_5042292372" description="Lipase" evidence="11">
    <location>
        <begin position="20"/>
        <end position="423"/>
    </location>
</feature>
<dbReference type="PANTHER" id="PTHR11005">
    <property type="entry name" value="LYSOSOMAL ACID LIPASE-RELATED"/>
    <property type="match status" value="1"/>
</dbReference>
<evidence type="ECO:0000256" key="9">
    <source>
        <dbReference type="PIRNR" id="PIRNR000862"/>
    </source>
</evidence>
<evidence type="ECO:0000256" key="11">
    <source>
        <dbReference type="SAM" id="SignalP"/>
    </source>
</evidence>
<evidence type="ECO:0000256" key="4">
    <source>
        <dbReference type="ARBA" id="ARBA00022801"/>
    </source>
</evidence>
<evidence type="ECO:0000259" key="12">
    <source>
        <dbReference type="Pfam" id="PF04083"/>
    </source>
</evidence>
<keyword evidence="3 11" id="KW-0732">Signal</keyword>
<protein>
    <recommendedName>
        <fullName evidence="9">Lipase</fullName>
    </recommendedName>
</protein>
<keyword evidence="4 9" id="KW-0378">Hydrolase</keyword>
<accession>A0AAD4RBN5</accession>
<name>A0AAD4RBN5_9BILA</name>
<comment type="subcellular location">
    <subcellularLocation>
        <location evidence="1">Lysosome lumen</location>
    </subcellularLocation>
</comment>
<evidence type="ECO:0000256" key="8">
    <source>
        <dbReference type="ARBA" id="ARBA00023228"/>
    </source>
</evidence>
<dbReference type="InterPro" id="IPR025483">
    <property type="entry name" value="Lipase_euk"/>
</dbReference>
<evidence type="ECO:0000256" key="2">
    <source>
        <dbReference type="ARBA" id="ARBA00010701"/>
    </source>
</evidence>
<dbReference type="InterPro" id="IPR006693">
    <property type="entry name" value="AB_hydrolase_lipase"/>
</dbReference>
<dbReference type="GO" id="GO:0016042">
    <property type="term" value="P:lipid catabolic process"/>
    <property type="evidence" value="ECO:0007669"/>
    <property type="project" value="UniProtKB-KW"/>
</dbReference>
<feature type="active site" description="Nucleophile" evidence="10">
    <location>
        <position position="174"/>
    </location>
</feature>